<dbReference type="GO" id="GO:0071949">
    <property type="term" value="F:FAD binding"/>
    <property type="evidence" value="ECO:0007669"/>
    <property type="project" value="InterPro"/>
</dbReference>
<keyword evidence="9" id="KW-1185">Reference proteome</keyword>
<dbReference type="PROSITE" id="PS51387">
    <property type="entry name" value="FAD_PCMH"/>
    <property type="match status" value="1"/>
</dbReference>
<proteinExistence type="predicted"/>
<dbReference type="InterPro" id="IPR016166">
    <property type="entry name" value="FAD-bd_PCMH"/>
</dbReference>
<dbReference type="Pfam" id="PF04030">
    <property type="entry name" value="ALO"/>
    <property type="match status" value="1"/>
</dbReference>
<dbReference type="Pfam" id="PF01565">
    <property type="entry name" value="FAD_binding_4"/>
    <property type="match status" value="1"/>
</dbReference>
<evidence type="ECO:0000313" key="9">
    <source>
        <dbReference type="Proteomes" id="UP000822331"/>
    </source>
</evidence>
<dbReference type="SUPFAM" id="SSF56176">
    <property type="entry name" value="FAD-binding/transporter-associated domain-like"/>
    <property type="match status" value="1"/>
</dbReference>
<evidence type="ECO:0000313" key="6">
    <source>
        <dbReference type="EMBL" id="NTF38510.1"/>
    </source>
</evidence>
<dbReference type="Gene3D" id="3.30.70.2520">
    <property type="match status" value="1"/>
</dbReference>
<reference evidence="6 9" key="1">
    <citation type="journal article" date="2020" name="Science">
        <title>Unexpected conservation and global transmission of agrobacterial virulence plasmids.</title>
        <authorList>
            <person name="Weisberg A.J."/>
            <person name="Davis E.W. 2nd"/>
            <person name="Tabima J."/>
            <person name="Belcher M.S."/>
            <person name="Miller M."/>
            <person name="Kuo C.H."/>
            <person name="Loper J.E."/>
            <person name="Grunwald N.J."/>
            <person name="Putnam M.L."/>
            <person name="Chang J.H."/>
        </authorList>
    </citation>
    <scope>NUCLEOTIDE SEQUENCE [LARGE SCALE GENOMIC DNA]</scope>
    <source>
        <strain evidence="6 9">A19/93</strain>
    </source>
</reference>
<evidence type="ECO:0000256" key="4">
    <source>
        <dbReference type="SAM" id="MobiDB-lite"/>
    </source>
</evidence>
<dbReference type="InterPro" id="IPR016169">
    <property type="entry name" value="FAD-bd_PCMH_sub2"/>
</dbReference>
<dbReference type="GO" id="GO:0016020">
    <property type="term" value="C:membrane"/>
    <property type="evidence" value="ECO:0007669"/>
    <property type="project" value="InterPro"/>
</dbReference>
<dbReference type="RefSeq" id="WP_083212706.1">
    <property type="nucleotide sequence ID" value="NZ_CP049207.1"/>
</dbReference>
<dbReference type="InterPro" id="IPR036318">
    <property type="entry name" value="FAD-bd_PCMH-like_sf"/>
</dbReference>
<dbReference type="AlphaFoldDB" id="A0AAE7R5E8"/>
<dbReference type="Proteomes" id="UP000663912">
    <property type="component" value="Chromosome 2"/>
</dbReference>
<keyword evidence="1" id="KW-0285">Flavoprotein</keyword>
<reference evidence="7" key="2">
    <citation type="submission" date="2020-02" db="EMBL/GenBank/DDBJ databases">
        <title>Unexpected conservation and global transmission of agrobacterial virulence plasmids.</title>
        <authorList>
            <person name="Weisberg A.J."/>
            <person name="Davis E.W. II"/>
            <person name="Tabima J.R."/>
            <person name="Belcher M.S."/>
            <person name="Miller M."/>
            <person name="Kuo C.-H."/>
            <person name="Loper J.E."/>
            <person name="Grunwald N.J."/>
            <person name="Putnam M.L."/>
            <person name="Chang J.H."/>
        </authorList>
    </citation>
    <scope>NUCLEOTIDE SEQUENCE</scope>
    <source>
        <strain evidence="7">W2/73</strain>
    </source>
</reference>
<dbReference type="Proteomes" id="UP000822331">
    <property type="component" value="Unassembled WGS sequence"/>
</dbReference>
<gene>
    <name evidence="6" type="ORF">G6L72_17550</name>
    <name evidence="7" type="ORF">G6M88_17995</name>
</gene>
<dbReference type="InterPro" id="IPR006094">
    <property type="entry name" value="Oxid_FAD_bind_N"/>
</dbReference>
<dbReference type="GO" id="GO:0003885">
    <property type="term" value="F:D-arabinono-1,4-lactone oxidase activity"/>
    <property type="evidence" value="ECO:0007669"/>
    <property type="project" value="InterPro"/>
</dbReference>
<dbReference type="NCBIfam" id="TIGR01679">
    <property type="entry name" value="bact_FAD_ox"/>
    <property type="match status" value="1"/>
</dbReference>
<accession>A0AAE7R5E8</accession>
<evidence type="ECO:0000259" key="5">
    <source>
        <dbReference type="PROSITE" id="PS51387"/>
    </source>
</evidence>
<evidence type="ECO:0000256" key="1">
    <source>
        <dbReference type="ARBA" id="ARBA00022630"/>
    </source>
</evidence>
<evidence type="ECO:0000313" key="7">
    <source>
        <dbReference type="EMBL" id="QTG02313.1"/>
    </source>
</evidence>
<evidence type="ECO:0000256" key="2">
    <source>
        <dbReference type="ARBA" id="ARBA00022827"/>
    </source>
</evidence>
<keyword evidence="3" id="KW-0560">Oxidoreductase</keyword>
<organism evidence="7 8">
    <name type="scientific">Agrobacterium rubi</name>
    <dbReference type="NCBI Taxonomy" id="28099"/>
    <lineage>
        <taxon>Bacteria</taxon>
        <taxon>Pseudomonadati</taxon>
        <taxon>Pseudomonadota</taxon>
        <taxon>Alphaproteobacteria</taxon>
        <taxon>Hyphomicrobiales</taxon>
        <taxon>Rhizobiaceae</taxon>
        <taxon>Rhizobium/Agrobacterium group</taxon>
        <taxon>Agrobacterium</taxon>
    </lineage>
</organism>
<dbReference type="Gene3D" id="3.30.465.10">
    <property type="match status" value="1"/>
</dbReference>
<dbReference type="EMBL" id="CP049207">
    <property type="protein sequence ID" value="QTG02313.1"/>
    <property type="molecule type" value="Genomic_DNA"/>
</dbReference>
<name>A0AAE7R5E8_9HYPH</name>
<protein>
    <submittedName>
        <fullName evidence="7">FAD-binding protein</fullName>
    </submittedName>
</protein>
<dbReference type="KEGG" id="arui:G6M88_17995"/>
<feature type="region of interest" description="Disordered" evidence="4">
    <location>
        <begin position="1"/>
        <end position="23"/>
    </location>
</feature>
<feature type="domain" description="FAD-binding PCMH-type" evidence="5">
    <location>
        <begin position="53"/>
        <end position="220"/>
    </location>
</feature>
<dbReference type="InterPro" id="IPR010031">
    <property type="entry name" value="FAD_lactone_oxidase-like"/>
</dbReference>
<feature type="compositionally biased region" description="Polar residues" evidence="4">
    <location>
        <begin position="1"/>
        <end position="12"/>
    </location>
</feature>
<sequence>MPYNSDSKQHNVPTHDVLDDLSRKERASPCHSVGGFTIASGKKAAWTNWSGTVASAPEAIIRPSTGLDLQDAILTCPVPLRLIGSGHSFTPLVATSGTIIDVSALSGLIDHNNEMMTATIGAGTKLDKLTTLLAAIGQALPNMGDIDKQSVAGALGTATHGSGLGLGAYHTLLRGMHLIDGNGIHHDYIAGRNDDMIKATGVTLGIFGALTSVTFQNVPTYNLRRKRTMIRIDTMLESFEDLMAEHRSTEVFIIPFARHALLQTLDMTDEAARSQITSEDEDGLATLKTLRTALKWFPGLRRRLIGNAMAKLSDEEVVGEWMEIYVTDRRTKFNEMEYHLPFEEGAGALREIITLIENHFPEVYFPIEVRSVKGDDFWLSPFYGRYTCSIAVHHGVGENPDILFRAAEAIFRKRGGRPHWGKMHNLTSTDLVSIYPRFREAMDIRRGLDPDNRFVSPYIAKLLGIK</sequence>
<dbReference type="Gene3D" id="3.30.43.10">
    <property type="entry name" value="Uridine Diphospho-n-acetylenolpyruvylglucosamine Reductase, domain 2"/>
    <property type="match status" value="1"/>
</dbReference>
<dbReference type="EMBL" id="JAAMCP010000010">
    <property type="protein sequence ID" value="NTF38510.1"/>
    <property type="molecule type" value="Genomic_DNA"/>
</dbReference>
<dbReference type="InterPro" id="IPR007173">
    <property type="entry name" value="ALO_C"/>
</dbReference>
<evidence type="ECO:0000313" key="8">
    <source>
        <dbReference type="Proteomes" id="UP000663912"/>
    </source>
</evidence>
<keyword evidence="2" id="KW-0274">FAD</keyword>
<evidence type="ECO:0000256" key="3">
    <source>
        <dbReference type="ARBA" id="ARBA00023002"/>
    </source>
</evidence>
<dbReference type="PANTHER" id="PTHR43762">
    <property type="entry name" value="L-GULONOLACTONE OXIDASE"/>
    <property type="match status" value="1"/>
</dbReference>
<dbReference type="PANTHER" id="PTHR43762:SF1">
    <property type="entry name" value="D-ARABINONO-1,4-LACTONE OXIDASE"/>
    <property type="match status" value="1"/>
</dbReference>
<dbReference type="InterPro" id="IPR016167">
    <property type="entry name" value="FAD-bd_PCMH_sub1"/>
</dbReference>
<dbReference type="PIRSF" id="PIRSF000136">
    <property type="entry name" value="LGO_GLO"/>
    <property type="match status" value="1"/>
</dbReference>